<proteinExistence type="predicted"/>
<reference evidence="8" key="1">
    <citation type="submission" date="2020-08" db="EMBL/GenBank/DDBJ databases">
        <title>Genome sequencing and assembly of the red palm weevil Rhynchophorus ferrugineus.</title>
        <authorList>
            <person name="Dias G.B."/>
            <person name="Bergman C.M."/>
            <person name="Manee M."/>
        </authorList>
    </citation>
    <scope>NUCLEOTIDE SEQUENCE</scope>
    <source>
        <strain evidence="8">AA-2017</strain>
        <tissue evidence="8">Whole larva</tissue>
    </source>
</reference>
<evidence type="ECO:0000256" key="2">
    <source>
        <dbReference type="ARBA" id="ARBA00022692"/>
    </source>
</evidence>
<evidence type="ECO:0000259" key="7">
    <source>
        <dbReference type="Pfam" id="PF01094"/>
    </source>
</evidence>
<accession>A0A834M6A8</accession>
<evidence type="ECO:0000313" key="8">
    <source>
        <dbReference type="EMBL" id="KAF7269656.1"/>
    </source>
</evidence>
<keyword evidence="5" id="KW-0325">Glycoprotein</keyword>
<dbReference type="AlphaFoldDB" id="A0A834M6A8"/>
<comment type="subcellular location">
    <subcellularLocation>
        <location evidence="1">Membrane</location>
    </subcellularLocation>
</comment>
<keyword evidence="3 6" id="KW-1133">Transmembrane helix</keyword>
<evidence type="ECO:0000256" key="1">
    <source>
        <dbReference type="ARBA" id="ARBA00004370"/>
    </source>
</evidence>
<dbReference type="FunFam" id="3.40.50.2300:FF:000265">
    <property type="entry name" value="Guanylate cyclase"/>
    <property type="match status" value="1"/>
</dbReference>
<feature type="domain" description="Receptor ligand binding region" evidence="7">
    <location>
        <begin position="102"/>
        <end position="458"/>
    </location>
</feature>
<evidence type="ECO:0000313" key="9">
    <source>
        <dbReference type="Proteomes" id="UP000625711"/>
    </source>
</evidence>
<evidence type="ECO:0000256" key="6">
    <source>
        <dbReference type="SAM" id="Phobius"/>
    </source>
</evidence>
<gene>
    <name evidence="8" type="ORF">GWI33_017336</name>
</gene>
<organism evidence="8 9">
    <name type="scientific">Rhynchophorus ferrugineus</name>
    <name type="common">Red palm weevil</name>
    <name type="synonym">Curculio ferrugineus</name>
    <dbReference type="NCBI Taxonomy" id="354439"/>
    <lineage>
        <taxon>Eukaryota</taxon>
        <taxon>Metazoa</taxon>
        <taxon>Ecdysozoa</taxon>
        <taxon>Arthropoda</taxon>
        <taxon>Hexapoda</taxon>
        <taxon>Insecta</taxon>
        <taxon>Pterygota</taxon>
        <taxon>Neoptera</taxon>
        <taxon>Endopterygota</taxon>
        <taxon>Coleoptera</taxon>
        <taxon>Polyphaga</taxon>
        <taxon>Cucujiformia</taxon>
        <taxon>Curculionidae</taxon>
        <taxon>Dryophthorinae</taxon>
        <taxon>Rhynchophorus</taxon>
    </lineage>
</organism>
<keyword evidence="9" id="KW-1185">Reference proteome</keyword>
<name>A0A834M6A8_RHYFE</name>
<dbReference type="Proteomes" id="UP000625711">
    <property type="component" value="Unassembled WGS sequence"/>
</dbReference>
<feature type="transmembrane region" description="Helical" evidence="6">
    <location>
        <begin position="59"/>
        <end position="81"/>
    </location>
</feature>
<dbReference type="CDD" id="cd06370">
    <property type="entry name" value="PBP1_SAP_GC-like"/>
    <property type="match status" value="1"/>
</dbReference>
<dbReference type="FunFam" id="3.40.50.2300:FF:000311">
    <property type="entry name" value="Guanylate cyclase"/>
    <property type="match status" value="1"/>
</dbReference>
<evidence type="ECO:0000256" key="4">
    <source>
        <dbReference type="ARBA" id="ARBA00023136"/>
    </source>
</evidence>
<sequence>MFNLERRQQRVGASRRFSRASRFDVEVSSVVGGLSATRVRLTCFCPFESRDLTRDMLHVILYIMASYVSISYSDTFTMGYLTGSQRRPGDREYSRPGLTISGAISLAVEEVNRGVFGRRGHRLNFIVAETYGEEIISVQKTADLWTRNVSAYIGPQETCEHEAFMAAAFNVPMISYFCTHFATSDKAKFPTFARTRPPDTQISKSVISVLTAFNWTHVVLFYLKSPEYEFTNIAAILKESLEQSGIAIAATKFWDTPYHHGYMDNPFIQLVEETYRDTRIFLVLGHHYEHLGLMVAMEQKKLFDKGEYFVVGVDIEQYDNKNPSKYLRGLLRDADLPNDPIAQRAYRSYLGVVPSSPVGFENFTVLVNSYMERPPFNFPNPLSYFGGGKLIRAEAAYLYDAVHLYAKALMEAMDNGQDPRNGTAIIDAMTNTHYKSAMGYIVYMDENGDAEGNYTLIARKPLSGKRDQFGLFPVGIFALPGTQTRLPRNSHKNCQEYRFNKAIEVLLFNKAEFNKNPVQIFT</sequence>
<dbReference type="InterPro" id="IPR001828">
    <property type="entry name" value="ANF_lig-bd_rcpt"/>
</dbReference>
<dbReference type="InterPro" id="IPR050726">
    <property type="entry name" value="mGluR"/>
</dbReference>
<dbReference type="InterPro" id="IPR028082">
    <property type="entry name" value="Peripla_BP_I"/>
</dbReference>
<dbReference type="Pfam" id="PF01094">
    <property type="entry name" value="ANF_receptor"/>
    <property type="match status" value="1"/>
</dbReference>
<dbReference type="SUPFAM" id="SSF53822">
    <property type="entry name" value="Periplasmic binding protein-like I"/>
    <property type="match status" value="1"/>
</dbReference>
<comment type="caution">
    <text evidence="8">The sequence shown here is derived from an EMBL/GenBank/DDBJ whole genome shotgun (WGS) entry which is preliminary data.</text>
</comment>
<dbReference type="GO" id="GO:0016020">
    <property type="term" value="C:membrane"/>
    <property type="evidence" value="ECO:0007669"/>
    <property type="project" value="UniProtKB-SubCell"/>
</dbReference>
<dbReference type="Gene3D" id="3.40.50.2300">
    <property type="match status" value="2"/>
</dbReference>
<dbReference type="OrthoDB" id="60033at2759"/>
<dbReference type="EMBL" id="JAACXV010014200">
    <property type="protein sequence ID" value="KAF7269656.1"/>
    <property type="molecule type" value="Genomic_DNA"/>
</dbReference>
<keyword evidence="2 6" id="KW-0812">Transmembrane</keyword>
<dbReference type="PANTHER" id="PTHR24060">
    <property type="entry name" value="METABOTROPIC GLUTAMATE RECEPTOR"/>
    <property type="match status" value="1"/>
</dbReference>
<protein>
    <recommendedName>
        <fullName evidence="7">Receptor ligand binding region domain-containing protein</fullName>
    </recommendedName>
</protein>
<keyword evidence="4 6" id="KW-0472">Membrane</keyword>
<evidence type="ECO:0000256" key="3">
    <source>
        <dbReference type="ARBA" id="ARBA00022989"/>
    </source>
</evidence>
<evidence type="ECO:0000256" key="5">
    <source>
        <dbReference type="ARBA" id="ARBA00023180"/>
    </source>
</evidence>